<dbReference type="GO" id="GO:0005198">
    <property type="term" value="F:structural molecule activity"/>
    <property type="evidence" value="ECO:0007669"/>
    <property type="project" value="InterPro"/>
</dbReference>
<keyword evidence="12" id="KW-1185">Reference proteome</keyword>
<dbReference type="InterPro" id="IPR001444">
    <property type="entry name" value="Flag_bb_rod_N"/>
</dbReference>
<keyword evidence="11" id="KW-0969">Cilium</keyword>
<dbReference type="GO" id="GO:0044780">
    <property type="term" value="P:bacterial-type flagellum assembly"/>
    <property type="evidence" value="ECO:0007669"/>
    <property type="project" value="InterPro"/>
</dbReference>
<evidence type="ECO:0000256" key="3">
    <source>
        <dbReference type="ARBA" id="ARBA00009677"/>
    </source>
</evidence>
<evidence type="ECO:0000256" key="1">
    <source>
        <dbReference type="ARBA" id="ARBA00004365"/>
    </source>
</evidence>
<dbReference type="InterPro" id="IPR053927">
    <property type="entry name" value="FlgK_helical"/>
</dbReference>
<dbReference type="GO" id="GO:0005576">
    <property type="term" value="C:extracellular region"/>
    <property type="evidence" value="ECO:0007669"/>
    <property type="project" value="UniProtKB-SubCell"/>
</dbReference>
<dbReference type="Pfam" id="PF22638">
    <property type="entry name" value="FlgK_D1"/>
    <property type="match status" value="1"/>
</dbReference>
<dbReference type="RefSeq" id="WP_119768616.1">
    <property type="nucleotide sequence ID" value="NZ_QYUO01000001.1"/>
</dbReference>
<reference evidence="12" key="1">
    <citation type="submission" date="2018-09" db="EMBL/GenBank/DDBJ databases">
        <authorList>
            <person name="Zhu H."/>
        </authorList>
    </citation>
    <scope>NUCLEOTIDE SEQUENCE [LARGE SCALE GENOMIC DNA]</scope>
    <source>
        <strain evidence="12">K1R23-30</strain>
    </source>
</reference>
<dbReference type="GO" id="GO:0009424">
    <property type="term" value="C:bacterial-type flagellum hook"/>
    <property type="evidence" value="ECO:0007669"/>
    <property type="project" value="InterPro"/>
</dbReference>
<evidence type="ECO:0000256" key="4">
    <source>
        <dbReference type="ARBA" id="ARBA00016244"/>
    </source>
</evidence>
<keyword evidence="11" id="KW-0966">Cell projection</keyword>
<dbReference type="PANTHER" id="PTHR30033">
    <property type="entry name" value="FLAGELLAR HOOK-ASSOCIATED PROTEIN 1"/>
    <property type="match status" value="1"/>
</dbReference>
<evidence type="ECO:0000313" key="11">
    <source>
        <dbReference type="EMBL" id="RJF98667.1"/>
    </source>
</evidence>
<feature type="domain" description="Flagellar hook-associated protein 1 D2-like" evidence="9">
    <location>
        <begin position="343"/>
        <end position="418"/>
    </location>
</feature>
<dbReference type="InterPro" id="IPR010930">
    <property type="entry name" value="Flg_bb/hook_C_dom"/>
</dbReference>
<feature type="domain" description="Flagellar basal body rod protein N-terminal" evidence="7">
    <location>
        <begin position="5"/>
        <end position="34"/>
    </location>
</feature>
<dbReference type="NCBIfam" id="TIGR02492">
    <property type="entry name" value="flgK_ends"/>
    <property type="match status" value="1"/>
</dbReference>
<feature type="domain" description="Flagellar hook-associated protein FlgK helical" evidence="10">
    <location>
        <begin position="93"/>
        <end position="327"/>
    </location>
</feature>
<dbReference type="PANTHER" id="PTHR30033:SF1">
    <property type="entry name" value="FLAGELLAR HOOK-ASSOCIATED PROTEIN 1"/>
    <property type="match status" value="1"/>
</dbReference>
<dbReference type="OrthoDB" id="9802553at2"/>
<comment type="subcellular location">
    <subcellularLocation>
        <location evidence="1">Bacterial flagellum</location>
    </subcellularLocation>
    <subcellularLocation>
        <location evidence="2">Secreted</location>
    </subcellularLocation>
</comment>
<dbReference type="AlphaFoldDB" id="A0A3A3FR57"/>
<gene>
    <name evidence="11" type="primary">flgK</name>
    <name evidence="11" type="ORF">D3871_09205</name>
</gene>
<name>A0A3A3FR57_9BURK</name>
<feature type="domain" description="Flagellar basal-body/hook protein C-terminal" evidence="8">
    <location>
        <begin position="682"/>
        <end position="721"/>
    </location>
</feature>
<dbReference type="Proteomes" id="UP000265955">
    <property type="component" value="Unassembled WGS sequence"/>
</dbReference>
<dbReference type="InterPro" id="IPR049119">
    <property type="entry name" value="FlgK_D2-like"/>
</dbReference>
<dbReference type="Pfam" id="PF00460">
    <property type="entry name" value="Flg_bb_rod"/>
    <property type="match status" value="1"/>
</dbReference>
<evidence type="ECO:0000259" key="9">
    <source>
        <dbReference type="Pfam" id="PF21158"/>
    </source>
</evidence>
<evidence type="ECO:0000259" key="10">
    <source>
        <dbReference type="Pfam" id="PF22638"/>
    </source>
</evidence>
<evidence type="ECO:0000259" key="7">
    <source>
        <dbReference type="Pfam" id="PF00460"/>
    </source>
</evidence>
<sequence>MASILSVGQSALAAAQAGLATTGHNIANAATPGYSRQMVVQSSAGSQNSGAGYIGKGASVTDVKRVYNELLAGQVRSAQSAQVQSQTYYRQISMIDNQLANSAGGVSPALQDFFKGIQDLASNVNVPGARQSALSSAEALASRFQSLDGQIRELKQSVSGQIAASVDTINAHATQIAKLNDAIEKAMGNSDGKAPNDLLDQRDYAISELSKEVKVDIVKQGNSYNVFIGNGQPLVVGAKPQQLALTASETDQSRLGIGYLSSGNGLVPLDDGMFTGGKLGGLFEFRASTLDVAQNSLGRVAIGLAMTFNAQHKLGQDQTGALGGDFFVAASPRRDASVKNNQTAPVGDIGAKITDPSKLTTSDYKVAYDGANYTVTRLSDNNAQTFTAAAFANGVEVDGVTMNTLSAPTAGDEFVIRPTIDGAKNFAVAIKDISKIAAGTSVTTAAPVTNTGSGKITAGSISSTVLLQPAQMSFTHNGAGALTAFPSSLPFSVTSGGVTTSYPAGAAGPIPFAAGDTFAVDGVNLSVPTTAGTHTIARPYTTLTYSGGNLTGFPPNVDVKVTRANGTVVPYAGATAPALTTVAYQPGDTISYGGVSFTLTGTPSDNDTFTVSPNGNGLGDTRNAVLLGALQTENTLGGKTTTYQGAYAQLVSMVGNKTRELEVTSRADTAYLEQAVTAHEAESGVNLDEEATNLLRYQQAYQAAAKVMQTAGTLFDTLLTLGT</sequence>
<organism evidence="11 12">
    <name type="scientific">Noviherbaspirillum saxi</name>
    <dbReference type="NCBI Taxonomy" id="2320863"/>
    <lineage>
        <taxon>Bacteria</taxon>
        <taxon>Pseudomonadati</taxon>
        <taxon>Pseudomonadota</taxon>
        <taxon>Betaproteobacteria</taxon>
        <taxon>Burkholderiales</taxon>
        <taxon>Oxalobacteraceae</taxon>
        <taxon>Noviherbaspirillum</taxon>
    </lineage>
</organism>
<evidence type="ECO:0000313" key="12">
    <source>
        <dbReference type="Proteomes" id="UP000265955"/>
    </source>
</evidence>
<evidence type="ECO:0000256" key="2">
    <source>
        <dbReference type="ARBA" id="ARBA00004613"/>
    </source>
</evidence>
<evidence type="ECO:0000256" key="6">
    <source>
        <dbReference type="ARBA" id="ARBA00023143"/>
    </source>
</evidence>
<keyword evidence="5" id="KW-0964">Secreted</keyword>
<keyword evidence="6" id="KW-0975">Bacterial flagellum</keyword>
<evidence type="ECO:0000256" key="5">
    <source>
        <dbReference type="ARBA" id="ARBA00022525"/>
    </source>
</evidence>
<dbReference type="EMBL" id="QYUO01000001">
    <property type="protein sequence ID" value="RJF98667.1"/>
    <property type="molecule type" value="Genomic_DNA"/>
</dbReference>
<protein>
    <recommendedName>
        <fullName evidence="4">Flagellar hook-associated protein 1</fullName>
    </recommendedName>
</protein>
<dbReference type="Pfam" id="PF21158">
    <property type="entry name" value="flgK_1st_1"/>
    <property type="match status" value="1"/>
</dbReference>
<dbReference type="InterPro" id="IPR002371">
    <property type="entry name" value="FlgK"/>
</dbReference>
<dbReference type="Pfam" id="PF06429">
    <property type="entry name" value="Flg_bbr_C"/>
    <property type="match status" value="1"/>
</dbReference>
<accession>A0A3A3FR57</accession>
<keyword evidence="11" id="KW-0282">Flagellum</keyword>
<dbReference type="SUPFAM" id="SSF64518">
    <property type="entry name" value="Phase 1 flagellin"/>
    <property type="match status" value="2"/>
</dbReference>
<dbReference type="PRINTS" id="PR01005">
    <property type="entry name" value="FLGHOOKAP1"/>
</dbReference>
<comment type="caution">
    <text evidence="11">The sequence shown here is derived from an EMBL/GenBank/DDBJ whole genome shotgun (WGS) entry which is preliminary data.</text>
</comment>
<proteinExistence type="inferred from homology"/>
<evidence type="ECO:0000259" key="8">
    <source>
        <dbReference type="Pfam" id="PF06429"/>
    </source>
</evidence>
<comment type="similarity">
    <text evidence="3">Belongs to the flagella basal body rod proteins family.</text>
</comment>